<dbReference type="GO" id="GO:0004047">
    <property type="term" value="F:aminomethyltransferase activity"/>
    <property type="evidence" value="ECO:0007669"/>
    <property type="project" value="UniProtKB-EC"/>
</dbReference>
<evidence type="ECO:0000256" key="1">
    <source>
        <dbReference type="ARBA" id="ARBA00008609"/>
    </source>
</evidence>
<dbReference type="HAMAP" id="MF_00259">
    <property type="entry name" value="GcvT"/>
    <property type="match status" value="1"/>
</dbReference>
<reference evidence="10 11" key="1">
    <citation type="submission" date="2021-10" db="EMBL/GenBank/DDBJ databases">
        <title>Streptomyces gossypii sp. nov., isolated from soil collected from cotton field.</title>
        <authorList>
            <person name="Ge X."/>
            <person name="Chen X."/>
            <person name="Liu W."/>
        </authorList>
    </citation>
    <scope>NUCLEOTIDE SEQUENCE [LARGE SCALE GENOMIC DNA]</scope>
    <source>
        <strain evidence="10 11">N2-109</strain>
    </source>
</reference>
<keyword evidence="4 7" id="KW-0808">Transferase</keyword>
<feature type="domain" description="Aminomethyltransferase C-terminal" evidence="9">
    <location>
        <begin position="313"/>
        <end position="397"/>
    </location>
</feature>
<dbReference type="InterPro" id="IPR028896">
    <property type="entry name" value="GcvT/YgfZ/DmdA"/>
</dbReference>
<dbReference type="PANTHER" id="PTHR43757:SF2">
    <property type="entry name" value="AMINOMETHYLTRANSFERASE, MITOCHONDRIAL"/>
    <property type="match status" value="1"/>
</dbReference>
<comment type="function">
    <text evidence="7">The glycine cleavage system catalyzes the degradation of glycine.</text>
</comment>
<comment type="similarity">
    <text evidence="1 7">Belongs to the GcvT family.</text>
</comment>
<name>A0ABT2JXE6_9ACTN</name>
<evidence type="ECO:0000313" key="10">
    <source>
        <dbReference type="EMBL" id="MCT2592565.1"/>
    </source>
</evidence>
<evidence type="ECO:0000256" key="7">
    <source>
        <dbReference type="HAMAP-Rule" id="MF_00259"/>
    </source>
</evidence>
<dbReference type="EMBL" id="JAJAGO010000010">
    <property type="protein sequence ID" value="MCT2592565.1"/>
    <property type="molecule type" value="Genomic_DNA"/>
</dbReference>
<dbReference type="EC" id="2.1.2.10" evidence="2 7"/>
<dbReference type="InterPro" id="IPR006223">
    <property type="entry name" value="GcvT"/>
</dbReference>
<evidence type="ECO:0000259" key="8">
    <source>
        <dbReference type="Pfam" id="PF01571"/>
    </source>
</evidence>
<keyword evidence="11" id="KW-1185">Reference proteome</keyword>
<dbReference type="InterPro" id="IPR027266">
    <property type="entry name" value="TrmE/GcvT-like"/>
</dbReference>
<dbReference type="Gene3D" id="3.30.1360.120">
    <property type="entry name" value="Probable tRNA modification gtpase trme, domain 1"/>
    <property type="match status" value="1"/>
</dbReference>
<feature type="domain" description="GCVT N-terminal" evidence="8">
    <location>
        <begin position="20"/>
        <end position="287"/>
    </location>
</feature>
<dbReference type="Proteomes" id="UP001156389">
    <property type="component" value="Unassembled WGS sequence"/>
</dbReference>
<comment type="caution">
    <text evidence="10">The sequence shown here is derived from an EMBL/GenBank/DDBJ whole genome shotgun (WGS) entry which is preliminary data.</text>
</comment>
<dbReference type="Pfam" id="PF01571">
    <property type="entry name" value="GCV_T"/>
    <property type="match status" value="1"/>
</dbReference>
<proteinExistence type="inferred from homology"/>
<sequence length="400" mass="41761">MTTANSPSTPSGPRKTALDATHRALGATMTDFAGWDMPLRYGSERDEHLAVRSRAGLFDLSHMGEITVTGPQAGELLDYSLIGNLSALKPGRARYTMICDERGGILDDLIVYRLGEPEGADGFAGAVAPEGYMVVANAANSQVVLDALNHRQAGFDAAVRDDRDAYALLAVQGPEAAGILARLTDADLAGLRYYAGLPATVADVPALVARTGYTGEDGFELFVSPGDAVAVWEALRAAGTEAGLLPCGLSCRDTLRLEAGMPLYGHELSTATTPFDAGLGRTVKFEKTTNDGRFVGREPLEAAAKRAASSPPRKLVGLIAQGRRVPRAGYPVVAVASDGGSTVVGEVTSGAPSPTLGKPIAIAYVDAAHAEPGTGGVAVDIRGTHEPYEVVALPFYKRQK</sequence>
<dbReference type="PANTHER" id="PTHR43757">
    <property type="entry name" value="AMINOMETHYLTRANSFERASE"/>
    <property type="match status" value="1"/>
</dbReference>
<protein>
    <recommendedName>
        <fullName evidence="2 7">Aminomethyltransferase</fullName>
        <ecNumber evidence="2 7">2.1.2.10</ecNumber>
    </recommendedName>
    <alternativeName>
        <fullName evidence="5 7">Glycine cleavage system T protein</fullName>
    </alternativeName>
</protein>
<gene>
    <name evidence="7 10" type="primary">gcvT</name>
    <name evidence="10" type="ORF">LHJ74_22090</name>
</gene>
<dbReference type="InterPro" id="IPR006222">
    <property type="entry name" value="GCVT_N"/>
</dbReference>
<accession>A0ABT2JXE6</accession>
<dbReference type="SUPFAM" id="SSF101790">
    <property type="entry name" value="Aminomethyltransferase beta-barrel domain"/>
    <property type="match status" value="1"/>
</dbReference>
<evidence type="ECO:0000256" key="6">
    <source>
        <dbReference type="ARBA" id="ARBA00047665"/>
    </source>
</evidence>
<dbReference type="Gene3D" id="2.40.30.110">
    <property type="entry name" value="Aminomethyltransferase beta-barrel domains"/>
    <property type="match status" value="1"/>
</dbReference>
<evidence type="ECO:0000256" key="3">
    <source>
        <dbReference type="ARBA" id="ARBA00022576"/>
    </source>
</evidence>
<dbReference type="InterPro" id="IPR029043">
    <property type="entry name" value="GcvT/YgfZ_C"/>
</dbReference>
<dbReference type="RefSeq" id="WP_260219887.1">
    <property type="nucleotide sequence ID" value="NZ_JAJAGO010000010.1"/>
</dbReference>
<dbReference type="InterPro" id="IPR022903">
    <property type="entry name" value="GcvT_bac"/>
</dbReference>
<evidence type="ECO:0000313" key="11">
    <source>
        <dbReference type="Proteomes" id="UP001156389"/>
    </source>
</evidence>
<evidence type="ECO:0000256" key="4">
    <source>
        <dbReference type="ARBA" id="ARBA00022679"/>
    </source>
</evidence>
<dbReference type="Gene3D" id="4.10.1250.10">
    <property type="entry name" value="Aminomethyltransferase fragment"/>
    <property type="match status" value="1"/>
</dbReference>
<dbReference type="NCBIfam" id="NF001567">
    <property type="entry name" value="PRK00389.1"/>
    <property type="match status" value="1"/>
</dbReference>
<dbReference type="InterPro" id="IPR013977">
    <property type="entry name" value="GcvT_C"/>
</dbReference>
<evidence type="ECO:0000256" key="2">
    <source>
        <dbReference type="ARBA" id="ARBA00012616"/>
    </source>
</evidence>
<dbReference type="Gene3D" id="3.30.70.1400">
    <property type="entry name" value="Aminomethyltransferase beta-barrel domains"/>
    <property type="match status" value="1"/>
</dbReference>
<comment type="subunit">
    <text evidence="7">The glycine cleavage system is composed of four proteins: P, T, L and H.</text>
</comment>
<keyword evidence="3 7" id="KW-0032">Aminotransferase</keyword>
<organism evidence="10 11">
    <name type="scientific">Streptomyces gossypii</name>
    <dbReference type="NCBI Taxonomy" id="2883101"/>
    <lineage>
        <taxon>Bacteria</taxon>
        <taxon>Bacillati</taxon>
        <taxon>Actinomycetota</taxon>
        <taxon>Actinomycetes</taxon>
        <taxon>Kitasatosporales</taxon>
        <taxon>Streptomycetaceae</taxon>
        <taxon>Streptomyces</taxon>
    </lineage>
</organism>
<dbReference type="NCBIfam" id="TIGR00528">
    <property type="entry name" value="gcvT"/>
    <property type="match status" value="1"/>
</dbReference>
<evidence type="ECO:0000259" key="9">
    <source>
        <dbReference type="Pfam" id="PF08669"/>
    </source>
</evidence>
<dbReference type="SUPFAM" id="SSF103025">
    <property type="entry name" value="Folate-binding domain"/>
    <property type="match status" value="1"/>
</dbReference>
<evidence type="ECO:0000256" key="5">
    <source>
        <dbReference type="ARBA" id="ARBA00031395"/>
    </source>
</evidence>
<comment type="catalytic activity">
    <reaction evidence="6 7">
        <text>N(6)-[(R)-S(8)-aminomethyldihydrolipoyl]-L-lysyl-[protein] + (6S)-5,6,7,8-tetrahydrofolate = N(6)-[(R)-dihydrolipoyl]-L-lysyl-[protein] + (6R)-5,10-methylene-5,6,7,8-tetrahydrofolate + NH4(+)</text>
        <dbReference type="Rhea" id="RHEA:16945"/>
        <dbReference type="Rhea" id="RHEA-COMP:10475"/>
        <dbReference type="Rhea" id="RHEA-COMP:10492"/>
        <dbReference type="ChEBI" id="CHEBI:15636"/>
        <dbReference type="ChEBI" id="CHEBI:28938"/>
        <dbReference type="ChEBI" id="CHEBI:57453"/>
        <dbReference type="ChEBI" id="CHEBI:83100"/>
        <dbReference type="ChEBI" id="CHEBI:83143"/>
        <dbReference type="EC" id="2.1.2.10"/>
    </reaction>
</comment>
<dbReference type="PIRSF" id="PIRSF006487">
    <property type="entry name" value="GcvT"/>
    <property type="match status" value="1"/>
</dbReference>
<dbReference type="Pfam" id="PF08669">
    <property type="entry name" value="GCV_T_C"/>
    <property type="match status" value="1"/>
</dbReference>